<dbReference type="PANTHER" id="PTHR34222:SF37">
    <property type="entry name" value="RETROTRANSPOSON GAG DOMAIN-CONTAINING PROTEIN"/>
    <property type="match status" value="1"/>
</dbReference>
<feature type="region of interest" description="Disordered" evidence="1">
    <location>
        <begin position="156"/>
        <end position="176"/>
    </location>
</feature>
<evidence type="ECO:0000313" key="4">
    <source>
        <dbReference type="Proteomes" id="UP000663760"/>
    </source>
</evidence>
<sequence length="192" mass="22831">MIPQISCDFFFLSTVKDLWETVHTKFSEKNNEAHIYELETKSMSMMQGSKTMMEYAGELKNLWVELDYYLSLDTEKRAEITAIRNFIDRRRVFKFLAGLNFMFDQVSQYILNREKKVELDEAISIILNEDSRRNLMMSGPEIDNSAFMIKQGDNMKKTVDPSKPFQQSQRRNQKTDSRDNLWCMYCRKSRHT</sequence>
<reference evidence="2" key="1">
    <citation type="submission" date="2019-12" db="EMBL/GenBank/DDBJ databases">
        <authorList>
            <person name="Scholz U."/>
            <person name="Mascher M."/>
            <person name="Fiebig A."/>
        </authorList>
    </citation>
    <scope>NUCLEOTIDE SEQUENCE</scope>
</reference>
<evidence type="ECO:0000256" key="1">
    <source>
        <dbReference type="SAM" id="MobiDB-lite"/>
    </source>
</evidence>
<evidence type="ECO:0000313" key="3">
    <source>
        <dbReference type="EMBL" id="CAA7397746.1"/>
    </source>
</evidence>
<dbReference type="AlphaFoldDB" id="A0A7I8ITP0"/>
<organism evidence="2">
    <name type="scientific">Spirodela intermedia</name>
    <name type="common">Intermediate duckweed</name>
    <dbReference type="NCBI Taxonomy" id="51605"/>
    <lineage>
        <taxon>Eukaryota</taxon>
        <taxon>Viridiplantae</taxon>
        <taxon>Streptophyta</taxon>
        <taxon>Embryophyta</taxon>
        <taxon>Tracheophyta</taxon>
        <taxon>Spermatophyta</taxon>
        <taxon>Magnoliopsida</taxon>
        <taxon>Liliopsida</taxon>
        <taxon>Araceae</taxon>
        <taxon>Lemnoideae</taxon>
        <taxon>Spirodela</taxon>
    </lineage>
</organism>
<keyword evidence="4" id="KW-1185">Reference proteome</keyword>
<dbReference type="OrthoDB" id="687178at2759"/>
<accession>A0A7I8ITP0</accession>
<gene>
    <name evidence="2" type="ORF">SI7747_06007779</name>
    <name evidence="3" type="ORF">SI8410_06008411</name>
</gene>
<dbReference type="EMBL" id="LR743593">
    <property type="protein sequence ID" value="CAA2621697.1"/>
    <property type="molecule type" value="Genomic_DNA"/>
</dbReference>
<name>A0A7I8ITP0_SPIIN</name>
<dbReference type="Proteomes" id="UP000663760">
    <property type="component" value="Chromosome 6"/>
</dbReference>
<proteinExistence type="predicted"/>
<dbReference type="EMBL" id="LR746269">
    <property type="protein sequence ID" value="CAA7397746.1"/>
    <property type="molecule type" value="Genomic_DNA"/>
</dbReference>
<protein>
    <submittedName>
        <fullName evidence="2">Uncharacterized protein</fullName>
    </submittedName>
</protein>
<dbReference type="PANTHER" id="PTHR34222">
    <property type="entry name" value="GAG_PRE-INTEGRS DOMAIN-CONTAINING PROTEIN"/>
    <property type="match status" value="1"/>
</dbReference>
<evidence type="ECO:0000313" key="2">
    <source>
        <dbReference type="EMBL" id="CAA2621697.1"/>
    </source>
</evidence>